<dbReference type="OrthoDB" id="2595934at2759"/>
<feature type="region of interest" description="Disordered" evidence="1">
    <location>
        <begin position="606"/>
        <end position="630"/>
    </location>
</feature>
<dbReference type="AlphaFoldDB" id="A0A4Y9ZTX1"/>
<evidence type="ECO:0000313" key="2">
    <source>
        <dbReference type="EMBL" id="TFY77463.1"/>
    </source>
</evidence>
<comment type="caution">
    <text evidence="2">The sequence shown here is derived from an EMBL/GenBank/DDBJ whole genome shotgun (WGS) entry which is preliminary data.</text>
</comment>
<evidence type="ECO:0000313" key="3">
    <source>
        <dbReference type="Proteomes" id="UP000298061"/>
    </source>
</evidence>
<feature type="compositionally biased region" description="Low complexity" evidence="1">
    <location>
        <begin position="606"/>
        <end position="623"/>
    </location>
</feature>
<reference evidence="2 3" key="1">
    <citation type="submission" date="2019-02" db="EMBL/GenBank/DDBJ databases">
        <title>Genome sequencing of the rare red list fungi Hericium alpestre (H. flagellum).</title>
        <authorList>
            <person name="Buettner E."/>
            <person name="Kellner H."/>
        </authorList>
    </citation>
    <scope>NUCLEOTIDE SEQUENCE [LARGE SCALE GENOMIC DNA]</scope>
    <source>
        <strain evidence="2 3">DSM 108284</strain>
    </source>
</reference>
<evidence type="ECO:0008006" key="4">
    <source>
        <dbReference type="Google" id="ProtNLM"/>
    </source>
</evidence>
<feature type="compositionally biased region" description="Low complexity" evidence="1">
    <location>
        <begin position="541"/>
        <end position="550"/>
    </location>
</feature>
<protein>
    <recommendedName>
        <fullName evidence="4">Transcription factor domain-containing protein</fullName>
    </recommendedName>
</protein>
<gene>
    <name evidence="2" type="ORF">EWM64_g6547</name>
</gene>
<keyword evidence="3" id="KW-1185">Reference proteome</keyword>
<dbReference type="EMBL" id="SFCI01000908">
    <property type="protein sequence ID" value="TFY77463.1"/>
    <property type="molecule type" value="Genomic_DNA"/>
</dbReference>
<organism evidence="2 3">
    <name type="scientific">Hericium alpestre</name>
    <dbReference type="NCBI Taxonomy" id="135208"/>
    <lineage>
        <taxon>Eukaryota</taxon>
        <taxon>Fungi</taxon>
        <taxon>Dikarya</taxon>
        <taxon>Basidiomycota</taxon>
        <taxon>Agaricomycotina</taxon>
        <taxon>Agaricomycetes</taxon>
        <taxon>Russulales</taxon>
        <taxon>Hericiaceae</taxon>
        <taxon>Hericium</taxon>
    </lineage>
</organism>
<dbReference type="Proteomes" id="UP000298061">
    <property type="component" value="Unassembled WGS sequence"/>
</dbReference>
<sequence>MAARIETLEAAVQSLLAAQGYESLDAYRLNFEELAASSPTSSQPAAQSPDSVPMKSSSDSDILSIPIHRWSVPSLAVRDFILNQRGPQSRSTSGVNLTLSGLITPKLSEDLLRMFGQLYQPWLPYTVPLPPSSILLLLTVYVLAFRHLPVSARRASLYQAVLQRFYNCLMASLMSFCTEVETVFALSIIYKWAPPAPPGTDISYCQPAFLLGVASRFMTSLEVDHAPAIVLQTKRNPTAFGNLSAEQLNAVLEKARLQYTISLDRNAAILGSSLPPTPFSDPQPALVLGPPDVSNPENCRDARMIYYFALLQIATEGMEIPGPGASAVGPGPGWLNALVQHGDAVLHKLDEWDADFTRMLANVPDSQAFYFRVLHWEYWGYRLMILTRLIVACRHGDSSDLPLNAIGYLHETRLAHLSQWSSLSGPVAETIVRDAVVGDDLLDILAVVPDHVFNTVMFATAYIIKGQTWSLDYTVGEVKYEETDAIVNRLVEMLDKISLRNDHLPKKFVALIHALMRSWKEKRRRLRRAAERWVSTRPGKSSDSLSTSSTAGPVSPLNGVAGDVFNLPSFDVMAFDGDPVMQYAGAPDVSLDQLVDMFGYNFSQPSLPSQPQPQYAQSSPQAQHSFWPPA</sequence>
<proteinExistence type="predicted"/>
<feature type="region of interest" description="Disordered" evidence="1">
    <location>
        <begin position="38"/>
        <end position="59"/>
    </location>
</feature>
<evidence type="ECO:0000256" key="1">
    <source>
        <dbReference type="SAM" id="MobiDB-lite"/>
    </source>
</evidence>
<name>A0A4Y9ZTX1_9AGAM</name>
<feature type="region of interest" description="Disordered" evidence="1">
    <location>
        <begin position="530"/>
        <end position="553"/>
    </location>
</feature>
<accession>A0A4Y9ZTX1</accession>